<protein>
    <submittedName>
        <fullName evidence="1">Winged helix-turn-helix DNA-binding</fullName>
    </submittedName>
</protein>
<evidence type="ECO:0000313" key="1">
    <source>
        <dbReference type="EMBL" id="SFH80930.1"/>
    </source>
</evidence>
<dbReference type="EMBL" id="FOQA01000003">
    <property type="protein sequence ID" value="SFH80930.1"/>
    <property type="molecule type" value="Genomic_DNA"/>
</dbReference>
<keyword evidence="1" id="KW-0238">DNA-binding</keyword>
<gene>
    <name evidence="1" type="ORF">SAMN05192551_103123</name>
</gene>
<dbReference type="STRING" id="69895.SAMN05192551_103123"/>
<proteinExistence type="predicted"/>
<dbReference type="SUPFAM" id="SSF46785">
    <property type="entry name" value="Winged helix' DNA-binding domain"/>
    <property type="match status" value="1"/>
</dbReference>
<dbReference type="GO" id="GO:0003677">
    <property type="term" value="F:DNA binding"/>
    <property type="evidence" value="ECO:0007669"/>
    <property type="project" value="UniProtKB-KW"/>
</dbReference>
<dbReference type="Gene3D" id="1.10.10.10">
    <property type="entry name" value="Winged helix-like DNA-binding domain superfamily/Winged helix DNA-binding domain"/>
    <property type="match status" value="1"/>
</dbReference>
<dbReference type="OrthoDB" id="2082425at2"/>
<evidence type="ECO:0000313" key="2">
    <source>
        <dbReference type="Proteomes" id="UP000199287"/>
    </source>
</evidence>
<keyword evidence="2" id="KW-1185">Reference proteome</keyword>
<dbReference type="InterPro" id="IPR036390">
    <property type="entry name" value="WH_DNA-bd_sf"/>
</dbReference>
<organism evidence="1 2">
    <name type="scientific">Tindallia magadiensis</name>
    <dbReference type="NCBI Taxonomy" id="69895"/>
    <lineage>
        <taxon>Bacteria</taxon>
        <taxon>Bacillati</taxon>
        <taxon>Bacillota</taxon>
        <taxon>Clostridia</taxon>
        <taxon>Peptostreptococcales</taxon>
        <taxon>Tindalliaceae</taxon>
        <taxon>Tindallia</taxon>
    </lineage>
</organism>
<accession>A0A1I3D2E8</accession>
<dbReference type="AlphaFoldDB" id="A0A1I3D2E8"/>
<reference evidence="2" key="1">
    <citation type="submission" date="2016-10" db="EMBL/GenBank/DDBJ databases">
        <authorList>
            <person name="Varghese N."/>
            <person name="Submissions S."/>
        </authorList>
    </citation>
    <scope>NUCLEOTIDE SEQUENCE [LARGE SCALE GENOMIC DNA]</scope>
    <source>
        <strain evidence="2">Z-7934</strain>
    </source>
</reference>
<dbReference type="RefSeq" id="WP_093371090.1">
    <property type="nucleotide sequence ID" value="NZ_FOQA01000003.1"/>
</dbReference>
<name>A0A1I3D2E8_9FIRM</name>
<dbReference type="Pfam" id="PF13412">
    <property type="entry name" value="HTH_24"/>
    <property type="match status" value="1"/>
</dbReference>
<dbReference type="Proteomes" id="UP000199287">
    <property type="component" value="Unassembled WGS sequence"/>
</dbReference>
<sequence>MSMTHDKEYAILTQLDANPQASQRDISRQTGFSLGSVNLLLKKMINRGLVKMEEIPANRVAYMLTPAGMVEKAQKTVKYVKIHYKAIDETKEHFKNLLSNLIEQHHTCYLLTEENEIGHLIRTAAEELHTDQILIINQINQITQPTIPVVHCVDEPKEQQALSQLPNKLISLLE</sequence>
<dbReference type="InterPro" id="IPR036388">
    <property type="entry name" value="WH-like_DNA-bd_sf"/>
</dbReference>